<dbReference type="OrthoDB" id="2251794at2759"/>
<keyword evidence="3" id="KW-0372">Hormone</keyword>
<dbReference type="PANTHER" id="PTHR11245:SF6">
    <property type="entry name" value="DUF19 DOMAIN-CONTAINING PROTEIN"/>
    <property type="match status" value="1"/>
</dbReference>
<protein>
    <submittedName>
        <fullName evidence="6">Uncharacterized protein</fullName>
    </submittedName>
</protein>
<reference evidence="6" key="1">
    <citation type="submission" date="2020-05" db="EMBL/GenBank/DDBJ databases">
        <title>Mycena genomes resolve the evolution of fungal bioluminescence.</title>
        <authorList>
            <person name="Tsai I.J."/>
        </authorList>
    </citation>
    <scope>NUCLEOTIDE SEQUENCE</scope>
    <source>
        <strain evidence="6">160909Yilan</strain>
    </source>
</reference>
<dbReference type="GO" id="GO:0005615">
    <property type="term" value="C:extracellular space"/>
    <property type="evidence" value="ECO:0007669"/>
    <property type="project" value="TreeGrafter"/>
</dbReference>
<organism evidence="6 7">
    <name type="scientific">Mycena sanguinolenta</name>
    <dbReference type="NCBI Taxonomy" id="230812"/>
    <lineage>
        <taxon>Eukaryota</taxon>
        <taxon>Fungi</taxon>
        <taxon>Dikarya</taxon>
        <taxon>Basidiomycota</taxon>
        <taxon>Agaricomycotina</taxon>
        <taxon>Agaricomycetes</taxon>
        <taxon>Agaricomycetidae</taxon>
        <taxon>Agaricales</taxon>
        <taxon>Marasmiineae</taxon>
        <taxon>Mycenaceae</taxon>
        <taxon>Mycena</taxon>
    </lineage>
</organism>
<dbReference type="GO" id="GO:0006874">
    <property type="term" value="P:intracellular calcium ion homeostasis"/>
    <property type="evidence" value="ECO:0007669"/>
    <property type="project" value="TreeGrafter"/>
</dbReference>
<dbReference type="AlphaFoldDB" id="A0A8H6YU62"/>
<comment type="similarity">
    <text evidence="1">Belongs to the stanniocalcin family.</text>
</comment>
<dbReference type="EMBL" id="JACAZH010000006">
    <property type="protein sequence ID" value="KAF7366398.1"/>
    <property type="molecule type" value="Genomic_DNA"/>
</dbReference>
<keyword evidence="7" id="KW-1185">Reference proteome</keyword>
<keyword evidence="4" id="KW-1015">Disulfide bond</keyword>
<evidence type="ECO:0000256" key="4">
    <source>
        <dbReference type="ARBA" id="ARBA00023157"/>
    </source>
</evidence>
<evidence type="ECO:0000256" key="3">
    <source>
        <dbReference type="ARBA" id="ARBA00022702"/>
    </source>
</evidence>
<feature type="chain" id="PRO_5034097653" evidence="5">
    <location>
        <begin position="22"/>
        <end position="211"/>
    </location>
</feature>
<comment type="subunit">
    <text evidence="2">Homodimer; disulfide-linked.</text>
</comment>
<feature type="signal peptide" evidence="5">
    <location>
        <begin position="1"/>
        <end position="21"/>
    </location>
</feature>
<evidence type="ECO:0000256" key="1">
    <source>
        <dbReference type="ARBA" id="ARBA00008693"/>
    </source>
</evidence>
<evidence type="ECO:0000256" key="5">
    <source>
        <dbReference type="SAM" id="SignalP"/>
    </source>
</evidence>
<name>A0A8H6YU62_9AGAR</name>
<keyword evidence="5" id="KW-0732">Signal</keyword>
<evidence type="ECO:0000313" key="7">
    <source>
        <dbReference type="Proteomes" id="UP000623467"/>
    </source>
</evidence>
<dbReference type="InterPro" id="IPR004978">
    <property type="entry name" value="Stanniocalcin"/>
</dbReference>
<comment type="caution">
    <text evidence="6">The sequence shown here is derived from an EMBL/GenBank/DDBJ whole genome shotgun (WGS) entry which is preliminary data.</text>
</comment>
<dbReference type="PANTHER" id="PTHR11245">
    <property type="entry name" value="STANNIOCALCIN"/>
    <property type="match status" value="1"/>
</dbReference>
<sequence>MLRFNVGLALVFLVFPFLIAAQNSTECSNPAPNDCDFYTECLETRYDCGPDGYPLAYGYHFCTKFQNSTADLSSAGQLWMTNTMLCLQRALVPEATGAPGAAATCSALETKAFGTHADCYVQSGLCTLPISDWDAIVFEIIGPGTLVDSLDALEATASAGFQCVEFAEVIVHGILHLRRFSLGEVIVEVAILVSHSILDSVMKRVGSNGIW</sequence>
<evidence type="ECO:0000313" key="6">
    <source>
        <dbReference type="EMBL" id="KAF7366398.1"/>
    </source>
</evidence>
<evidence type="ECO:0000256" key="2">
    <source>
        <dbReference type="ARBA" id="ARBA00011748"/>
    </source>
</evidence>
<accession>A0A8H6YU62</accession>
<proteinExistence type="inferred from homology"/>
<dbReference type="GO" id="GO:0005179">
    <property type="term" value="F:hormone activity"/>
    <property type="evidence" value="ECO:0007669"/>
    <property type="project" value="UniProtKB-KW"/>
</dbReference>
<dbReference type="Proteomes" id="UP000623467">
    <property type="component" value="Unassembled WGS sequence"/>
</dbReference>
<gene>
    <name evidence="6" type="ORF">MSAN_00896500</name>
</gene>